<dbReference type="InterPro" id="IPR005158">
    <property type="entry name" value="BTAD"/>
</dbReference>
<dbReference type="SUPFAM" id="SSF46894">
    <property type="entry name" value="C-terminal effector domain of the bipartite response regulators"/>
    <property type="match status" value="1"/>
</dbReference>
<dbReference type="PROSITE" id="PS51755">
    <property type="entry name" value="OMPR_PHOB"/>
    <property type="match status" value="1"/>
</dbReference>
<evidence type="ECO:0000256" key="2">
    <source>
        <dbReference type="ARBA" id="ARBA00023125"/>
    </source>
</evidence>
<proteinExistence type="inferred from homology"/>
<reference evidence="5 6" key="1">
    <citation type="submission" date="2024-10" db="EMBL/GenBank/DDBJ databases">
        <title>The Natural Products Discovery Center: Release of the First 8490 Sequenced Strains for Exploring Actinobacteria Biosynthetic Diversity.</title>
        <authorList>
            <person name="Kalkreuter E."/>
            <person name="Kautsar S.A."/>
            <person name="Yang D."/>
            <person name="Bader C.D."/>
            <person name="Teijaro C.N."/>
            <person name="Fluegel L."/>
            <person name="Davis C.M."/>
            <person name="Simpson J.R."/>
            <person name="Lauterbach L."/>
            <person name="Steele A.D."/>
            <person name="Gui C."/>
            <person name="Meng S."/>
            <person name="Li G."/>
            <person name="Viehrig K."/>
            <person name="Ye F."/>
            <person name="Su P."/>
            <person name="Kiefer A.F."/>
            <person name="Nichols A."/>
            <person name="Cepeda A.J."/>
            <person name="Yan W."/>
            <person name="Fan B."/>
            <person name="Jiang Y."/>
            <person name="Adhikari A."/>
            <person name="Zheng C.-J."/>
            <person name="Schuster L."/>
            <person name="Cowan T.M."/>
            <person name="Smanski M.J."/>
            <person name="Chevrette M.G."/>
            <person name="De Carvalho L.P.S."/>
            <person name="Shen B."/>
        </authorList>
    </citation>
    <scope>NUCLEOTIDE SEQUENCE [LARGE SCALE GENOMIC DNA]</scope>
    <source>
        <strain evidence="5 6">NPDC050545</strain>
    </source>
</reference>
<dbReference type="RefSeq" id="WP_397081322.1">
    <property type="nucleotide sequence ID" value="NZ_JBITGY010000003.1"/>
</dbReference>
<dbReference type="SMART" id="SM01043">
    <property type="entry name" value="BTAD"/>
    <property type="match status" value="1"/>
</dbReference>
<dbReference type="SUPFAM" id="SSF52540">
    <property type="entry name" value="P-loop containing nucleoside triphosphate hydrolases"/>
    <property type="match status" value="1"/>
</dbReference>
<feature type="DNA-binding region" description="OmpR/PhoB-type" evidence="3">
    <location>
        <begin position="1"/>
        <end position="91"/>
    </location>
</feature>
<dbReference type="Proteomes" id="UP001612741">
    <property type="component" value="Unassembled WGS sequence"/>
</dbReference>
<evidence type="ECO:0000259" key="4">
    <source>
        <dbReference type="PROSITE" id="PS51755"/>
    </source>
</evidence>
<keyword evidence="2 3" id="KW-0238">DNA-binding</keyword>
<dbReference type="InterPro" id="IPR027417">
    <property type="entry name" value="P-loop_NTPase"/>
</dbReference>
<dbReference type="Gene3D" id="3.40.50.300">
    <property type="entry name" value="P-loop containing nucleotide triphosphate hydrolases"/>
    <property type="match status" value="1"/>
</dbReference>
<dbReference type="InterPro" id="IPR001867">
    <property type="entry name" value="OmpR/PhoB-type_DNA-bd"/>
</dbReference>
<sequence length="1044" mass="112216">MRVEVLGPIRARAGDGAPIDVGGVMVRALLARLALAGGEMVADDALVDGLWGDKARGGTANTLHGLVHRLRKVLGEPGAVERTAAGYRLRVRAGDVDALRFEELARRGARELASGAAGRAAALLGDALALWRADALTDVRDTPFAGTAAARLEELRAAAVEDRFEAELRLGRHDEILADLATASAGHPLRERLAGLRMRALHAAGRQADALAVFEQVRRRLAEELGVDPSEALRKAHLSVLRGELDIPQAAPARPQAVPGHLPAPLTSFVGRDAELRLLARLLESSRLVTIVGPGGAGKTRLAVETVRRHRAGLRGRVWLVPLAGVTTPEGLAEAVLGTLSVAAAPPSGPPLERVAGLLAGDEGVLVLDNCEQISVPVAEFAGQLLERQPYLTILATSREPLEVMGEALCRLGPLELPPAHADLARAGESAAVRLFADRAAAVRPGFVLEAAALDIVRRLDGLPLALELAAVRLRTMTAAQVSQRLDDRFRLLSTGNRGAQPRQQTLLAVIEWSWDLLTGRERMLARRIAVFPARTGLAAIEAVCADEELPADELVYVLESLVDKSIVERAGDGYRMLESIRAYAADRLRLAGEGPAVLDRLMRHFAALAEEHEPLLRSRRQEASLRWFDAEYGNLVFALQTAVDDGDARTAAAILAPLYWYWVMLRYDARADVYVARVAALGDALPAGARAAFTAIRVVAGEEGSGTDPGRLRALIDDCARTGALRRYPMLLTTVVLVAAVLGLDEPVDREMARVRDGSDRWAIACTYMIDAMRYRDRADGERGAALMTQALRAFEEVGDRWWAAKTLNGLAQIHALGGDHEQAITAYEHAIAIAAGLGSQDEVSTRLALASARMRAGDLTGARHDIDTAERTVWERGQPLLEIDVLGCLAELHRRSGEIERSEEELDRLETIARKLRLPAETTGNRLVLARMANLLTAGDTAGARELLPQAVRRAPANMDAYAAAQLLGRLLALEGDPSGAATALGLSQAIRGAFDRGDTELRSLVQALVDRLGRTAYDTAYSRGAGLTPREAIDRLTRLHA</sequence>
<dbReference type="InterPro" id="IPR036388">
    <property type="entry name" value="WH-like_DNA-bd_sf"/>
</dbReference>
<dbReference type="Gene3D" id="1.25.40.10">
    <property type="entry name" value="Tetratricopeptide repeat domain"/>
    <property type="match status" value="2"/>
</dbReference>
<dbReference type="Pfam" id="PF13424">
    <property type="entry name" value="TPR_12"/>
    <property type="match status" value="1"/>
</dbReference>
<dbReference type="SUPFAM" id="SSF48452">
    <property type="entry name" value="TPR-like"/>
    <property type="match status" value="2"/>
</dbReference>
<comment type="caution">
    <text evidence="5">The sequence shown here is derived from an EMBL/GenBank/DDBJ whole genome shotgun (WGS) entry which is preliminary data.</text>
</comment>
<dbReference type="InterPro" id="IPR019734">
    <property type="entry name" value="TPR_rpt"/>
</dbReference>
<dbReference type="PANTHER" id="PTHR47691:SF3">
    <property type="entry name" value="HTH-TYPE TRANSCRIPTIONAL REGULATOR RV0890C-RELATED"/>
    <property type="match status" value="1"/>
</dbReference>
<dbReference type="SMART" id="SM00862">
    <property type="entry name" value="Trans_reg_C"/>
    <property type="match status" value="1"/>
</dbReference>
<dbReference type="InterPro" id="IPR011990">
    <property type="entry name" value="TPR-like_helical_dom_sf"/>
</dbReference>
<name>A0ABW7YQU0_9ACTN</name>
<keyword evidence="6" id="KW-1185">Reference proteome</keyword>
<dbReference type="InterPro" id="IPR016032">
    <property type="entry name" value="Sig_transdc_resp-reg_C-effctor"/>
</dbReference>
<organism evidence="5 6">
    <name type="scientific">Nonomuraea typhae</name>
    <dbReference type="NCBI Taxonomy" id="2603600"/>
    <lineage>
        <taxon>Bacteria</taxon>
        <taxon>Bacillati</taxon>
        <taxon>Actinomycetota</taxon>
        <taxon>Actinomycetes</taxon>
        <taxon>Streptosporangiales</taxon>
        <taxon>Streptosporangiaceae</taxon>
        <taxon>Nonomuraea</taxon>
    </lineage>
</organism>
<dbReference type="SMART" id="SM00028">
    <property type="entry name" value="TPR"/>
    <property type="match status" value="2"/>
</dbReference>
<dbReference type="PANTHER" id="PTHR47691">
    <property type="entry name" value="REGULATOR-RELATED"/>
    <property type="match status" value="1"/>
</dbReference>
<evidence type="ECO:0000256" key="3">
    <source>
        <dbReference type="PROSITE-ProRule" id="PRU01091"/>
    </source>
</evidence>
<evidence type="ECO:0000313" key="5">
    <source>
        <dbReference type="EMBL" id="MFI6498062.1"/>
    </source>
</evidence>
<accession>A0ABW7YQU0</accession>
<evidence type="ECO:0000256" key="1">
    <source>
        <dbReference type="ARBA" id="ARBA00005820"/>
    </source>
</evidence>
<evidence type="ECO:0000313" key="6">
    <source>
        <dbReference type="Proteomes" id="UP001612741"/>
    </source>
</evidence>
<protein>
    <submittedName>
        <fullName evidence="5">BTAD domain-containing putative transcriptional regulator</fullName>
    </submittedName>
</protein>
<gene>
    <name evidence="5" type="ORF">ACIBG2_11780</name>
</gene>
<dbReference type="Pfam" id="PF03704">
    <property type="entry name" value="BTAD"/>
    <property type="match status" value="1"/>
</dbReference>
<dbReference type="EMBL" id="JBITGY010000003">
    <property type="protein sequence ID" value="MFI6498062.1"/>
    <property type="molecule type" value="Genomic_DNA"/>
</dbReference>
<dbReference type="Gene3D" id="1.10.10.10">
    <property type="entry name" value="Winged helix-like DNA-binding domain superfamily/Winged helix DNA-binding domain"/>
    <property type="match status" value="1"/>
</dbReference>
<comment type="similarity">
    <text evidence="1">Belongs to the AfsR/DnrI/RedD regulatory family.</text>
</comment>
<feature type="domain" description="OmpR/PhoB-type" evidence="4">
    <location>
        <begin position="1"/>
        <end position="91"/>
    </location>
</feature>
<dbReference type="CDD" id="cd15831">
    <property type="entry name" value="BTAD"/>
    <property type="match status" value="1"/>
</dbReference>
<dbReference type="PRINTS" id="PR00364">
    <property type="entry name" value="DISEASERSIST"/>
</dbReference>